<dbReference type="STRING" id="526227.Mesil_2596"/>
<feature type="domain" description="Peptidoglycan beta-N-acetylmuramidase NamZ N-terminal" evidence="1">
    <location>
        <begin position="20"/>
        <end position="210"/>
    </location>
</feature>
<dbReference type="EMBL" id="CP002042">
    <property type="protein sequence ID" value="ADH64445.1"/>
    <property type="molecule type" value="Genomic_DNA"/>
</dbReference>
<dbReference type="Pfam" id="PF20732">
    <property type="entry name" value="NamZ_C"/>
    <property type="match status" value="1"/>
</dbReference>
<organism evidence="3 4">
    <name type="scientific">Allomeiothermus silvanus (strain ATCC 700542 / DSM 9946 / NBRC 106475 / NCIMB 13440 / VI-R2)</name>
    <name type="common">Thermus silvanus</name>
    <dbReference type="NCBI Taxonomy" id="526227"/>
    <lineage>
        <taxon>Bacteria</taxon>
        <taxon>Thermotogati</taxon>
        <taxon>Deinococcota</taxon>
        <taxon>Deinococci</taxon>
        <taxon>Thermales</taxon>
        <taxon>Thermaceae</taxon>
        <taxon>Allomeiothermus</taxon>
    </lineage>
</organism>
<evidence type="ECO:0000313" key="3">
    <source>
        <dbReference type="EMBL" id="ADH64445.1"/>
    </source>
</evidence>
<dbReference type="GO" id="GO:0033922">
    <property type="term" value="F:peptidoglycan beta-N-acetylmuramidase activity"/>
    <property type="evidence" value="ECO:0007669"/>
    <property type="project" value="InterPro"/>
</dbReference>
<feature type="domain" description="Peptidoglycan beta-N-acetylmuramidase NamZ C-terminal" evidence="2">
    <location>
        <begin position="215"/>
        <end position="360"/>
    </location>
</feature>
<dbReference type="PANTHER" id="PTHR42915">
    <property type="entry name" value="HYPOTHETICAL 460 KDA PROTEIN IN FEUA-SIGW INTERGENIC REGION [PRECURSOR]"/>
    <property type="match status" value="1"/>
</dbReference>
<dbReference type="PANTHER" id="PTHR42915:SF1">
    <property type="entry name" value="PEPTIDOGLYCAN BETA-N-ACETYLMURAMIDASE NAMZ"/>
    <property type="match status" value="1"/>
</dbReference>
<evidence type="ECO:0000259" key="2">
    <source>
        <dbReference type="Pfam" id="PF20732"/>
    </source>
</evidence>
<dbReference type="HOGENOM" id="CLU_033227_1_0_0"/>
<gene>
    <name evidence="3" type="ordered locus">Mesil_2596</name>
</gene>
<dbReference type="Gene3D" id="3.40.50.12170">
    <property type="entry name" value="Uncharacterised protein PF07075, DUF1343"/>
    <property type="match status" value="1"/>
</dbReference>
<dbReference type="RefSeq" id="WP_013158985.1">
    <property type="nucleotide sequence ID" value="NC_014212.1"/>
</dbReference>
<dbReference type="InterPro" id="IPR048502">
    <property type="entry name" value="NamZ_N"/>
</dbReference>
<dbReference type="Gene3D" id="3.90.1150.140">
    <property type="match status" value="1"/>
</dbReference>
<evidence type="ECO:0000313" key="4">
    <source>
        <dbReference type="Proteomes" id="UP000001916"/>
    </source>
</evidence>
<sequence>MTGLERLLCQPSPLQHAGRVGLLTHPAGVTRDLLPTAVALLRAGVRLERLYGPEHGIDGSGQAGEAPEIKTDRATGLPTHSLYHQSIPHIAERIGQVDTLLVDLQDVGVRFYTFVSTLAQVLEAARQAGVRVVVLDRPNPLGFRVEGPVLEPQFRSFVGALEVPVRHGLTIGECARLVDPTVEVIPCDPLETFGYGGLPWVPPSPNLPTLEATHFYVGMCLVEGTAASEGRGTTLPFQLFGAPTLDAVGLAQRLNSLDLGPVRFRPAYFTPALSKHAGRPCAGVQVHALEPLERTLPLGLAVVGALAEQSIELNPDWLQKLLGIPFDPELFVPERALERCLAWEEEARAYRAKLSRAWLYPRKAGFL</sequence>
<proteinExistence type="predicted"/>
<evidence type="ECO:0008006" key="5">
    <source>
        <dbReference type="Google" id="ProtNLM"/>
    </source>
</evidence>
<accession>D7BBI3</accession>
<dbReference type="OrthoDB" id="9801061at2"/>
<protein>
    <recommendedName>
        <fullName evidence="5">DUF1343 domain-containing protein</fullName>
    </recommendedName>
</protein>
<dbReference type="eggNOG" id="COG3876">
    <property type="taxonomic scope" value="Bacteria"/>
</dbReference>
<keyword evidence="4" id="KW-1185">Reference proteome</keyword>
<dbReference type="Proteomes" id="UP000001916">
    <property type="component" value="Chromosome"/>
</dbReference>
<dbReference type="Pfam" id="PF07075">
    <property type="entry name" value="NamZ_N"/>
    <property type="match status" value="1"/>
</dbReference>
<dbReference type="KEGG" id="msv:Mesil_2596"/>
<dbReference type="InterPro" id="IPR048503">
    <property type="entry name" value="NamZ_C"/>
</dbReference>
<dbReference type="AlphaFoldDB" id="D7BBI3"/>
<dbReference type="InterPro" id="IPR008302">
    <property type="entry name" value="NamZ"/>
</dbReference>
<reference evidence="3 4" key="1">
    <citation type="journal article" date="2010" name="Stand. Genomic Sci.">
        <title>Complete genome sequence of Meiothermus silvanus type strain (VI-R2).</title>
        <authorList>
            <person name="Sikorski J."/>
            <person name="Tindall B.J."/>
            <person name="Lowry S."/>
            <person name="Lucas S."/>
            <person name="Nolan M."/>
            <person name="Copeland A."/>
            <person name="Glavina Del Rio T."/>
            <person name="Tice H."/>
            <person name="Cheng J.F."/>
            <person name="Han C."/>
            <person name="Pitluck S."/>
            <person name="Liolios K."/>
            <person name="Ivanova N."/>
            <person name="Mavromatis K."/>
            <person name="Mikhailova N."/>
            <person name="Pati A."/>
            <person name="Goodwin L."/>
            <person name="Chen A."/>
            <person name="Palaniappan K."/>
            <person name="Land M."/>
            <person name="Hauser L."/>
            <person name="Chang Y.J."/>
            <person name="Jeffries C.D."/>
            <person name="Rohde M."/>
            <person name="Goker M."/>
            <person name="Woyke T."/>
            <person name="Bristow J."/>
            <person name="Eisen J.A."/>
            <person name="Markowitz V."/>
            <person name="Hugenholtz P."/>
            <person name="Kyrpides N.C."/>
            <person name="Klenk H.P."/>
            <person name="Lapidus A."/>
        </authorList>
    </citation>
    <scope>NUCLEOTIDE SEQUENCE [LARGE SCALE GENOMIC DNA]</scope>
    <source>
        <strain evidence="4">ATCC 700542 / DSM 9946 / VI-R2</strain>
    </source>
</reference>
<evidence type="ECO:0000259" key="1">
    <source>
        <dbReference type="Pfam" id="PF07075"/>
    </source>
</evidence>
<name>D7BBI3_ALLS1</name>